<gene>
    <name evidence="2" type="ORF">FHU37_002517</name>
</gene>
<organism evidence="2 3">
    <name type="scientific">Allostreptomyces psammosilenae</name>
    <dbReference type="NCBI Taxonomy" id="1892865"/>
    <lineage>
        <taxon>Bacteria</taxon>
        <taxon>Bacillati</taxon>
        <taxon>Actinomycetota</taxon>
        <taxon>Actinomycetes</taxon>
        <taxon>Kitasatosporales</taxon>
        <taxon>Streptomycetaceae</taxon>
        <taxon>Allostreptomyces</taxon>
    </lineage>
</organism>
<dbReference type="Proteomes" id="UP000567795">
    <property type="component" value="Unassembled WGS sequence"/>
</dbReference>
<comment type="caution">
    <text evidence="2">The sequence shown here is derived from an EMBL/GenBank/DDBJ whole genome shotgun (WGS) entry which is preliminary data.</text>
</comment>
<accession>A0A852ZXX3</accession>
<reference evidence="2 3" key="1">
    <citation type="submission" date="2020-07" db="EMBL/GenBank/DDBJ databases">
        <title>Sequencing the genomes of 1000 actinobacteria strains.</title>
        <authorList>
            <person name="Klenk H.-P."/>
        </authorList>
    </citation>
    <scope>NUCLEOTIDE SEQUENCE [LARGE SCALE GENOMIC DNA]</scope>
    <source>
        <strain evidence="2 3">DSM 42178</strain>
    </source>
</reference>
<sequence length="64" mass="6517">MVLNLSAVFVLGVAVFFLLRARALPAGAGFVAMLFGFFLASTGAAGPINRGVAAFITALSDLTL</sequence>
<evidence type="ECO:0000256" key="1">
    <source>
        <dbReference type="SAM" id="Phobius"/>
    </source>
</evidence>
<name>A0A852ZXX3_9ACTN</name>
<evidence type="ECO:0000313" key="3">
    <source>
        <dbReference type="Proteomes" id="UP000567795"/>
    </source>
</evidence>
<dbReference type="RefSeq" id="WP_179814291.1">
    <property type="nucleotide sequence ID" value="NZ_JACBZD010000001.1"/>
</dbReference>
<feature type="transmembrane region" description="Helical" evidence="1">
    <location>
        <begin position="33"/>
        <end position="59"/>
    </location>
</feature>
<dbReference type="EMBL" id="JACBZD010000001">
    <property type="protein sequence ID" value="NYI05574.1"/>
    <property type="molecule type" value="Genomic_DNA"/>
</dbReference>
<proteinExistence type="predicted"/>
<keyword evidence="1" id="KW-1133">Transmembrane helix</keyword>
<keyword evidence="1" id="KW-0812">Transmembrane</keyword>
<evidence type="ECO:0000313" key="2">
    <source>
        <dbReference type="EMBL" id="NYI05574.1"/>
    </source>
</evidence>
<dbReference type="AlphaFoldDB" id="A0A852ZXX3"/>
<keyword evidence="3" id="KW-1185">Reference proteome</keyword>
<protein>
    <submittedName>
        <fullName evidence="2">Uncharacterized protein</fullName>
    </submittedName>
</protein>
<keyword evidence="1" id="KW-0472">Membrane</keyword>